<reference evidence="2" key="1">
    <citation type="submission" date="2016-06" db="EMBL/GenBank/DDBJ databases">
        <authorList>
            <person name="Nascimento L."/>
            <person name="Pereira R.V."/>
            <person name="Martins L.F."/>
            <person name="Quaggio R.B."/>
            <person name="Silva A.M."/>
            <person name="Setubal J.C."/>
        </authorList>
    </citation>
    <scope>NUCLEOTIDE SEQUENCE [LARGE SCALE GENOMIC DNA]</scope>
</reference>
<organism evidence="1 2">
    <name type="scientific">Bacillus thermozeamaize</name>
    <dbReference type="NCBI Taxonomy" id="230954"/>
    <lineage>
        <taxon>Bacteria</taxon>
        <taxon>Bacillati</taxon>
        <taxon>Bacillota</taxon>
        <taxon>Bacilli</taxon>
        <taxon>Bacillales</taxon>
        <taxon>Bacillaceae</taxon>
        <taxon>Bacillus</taxon>
    </lineage>
</organism>
<evidence type="ECO:0000313" key="2">
    <source>
        <dbReference type="Proteomes" id="UP000196475"/>
    </source>
</evidence>
<name>A0A1Y3PU89_9BACI</name>
<dbReference type="EMBL" id="LZRT01000009">
    <property type="protein sequence ID" value="OUM90911.1"/>
    <property type="molecule type" value="Genomic_DNA"/>
</dbReference>
<proteinExistence type="predicted"/>
<accession>A0A1Y3PU89</accession>
<dbReference type="AlphaFoldDB" id="A0A1Y3PU89"/>
<comment type="caution">
    <text evidence="1">The sequence shown here is derived from an EMBL/GenBank/DDBJ whole genome shotgun (WGS) entry which is preliminary data.</text>
</comment>
<dbReference type="InterPro" id="IPR005370">
    <property type="entry name" value="UPF0180"/>
</dbReference>
<sequence>MSKRIAVEQGLTPIREHLQQNGYEVVDLNSAQASQCDCCVISGSDENLMGMQDIAVDAPIINAHGMSPEEVQQQIQQRIGK</sequence>
<dbReference type="Proteomes" id="UP000196475">
    <property type="component" value="Unassembled WGS sequence"/>
</dbReference>
<gene>
    <name evidence="1" type="ORF">BAA01_00325</name>
</gene>
<evidence type="ECO:0000313" key="1">
    <source>
        <dbReference type="EMBL" id="OUM90911.1"/>
    </source>
</evidence>
<dbReference type="Pfam" id="PF03698">
    <property type="entry name" value="UPF0180"/>
    <property type="match status" value="1"/>
</dbReference>
<protein>
    <submittedName>
        <fullName evidence="1">Uncharacterized protein</fullName>
    </submittedName>
</protein>